<comment type="caution">
    <text evidence="3">The sequence shown here is derived from an EMBL/GenBank/DDBJ whole genome shotgun (WGS) entry which is preliminary data.</text>
</comment>
<dbReference type="STRING" id="1642818.AWE51_02980"/>
<dbReference type="RefSeq" id="WP_066310126.1">
    <property type="nucleotide sequence ID" value="NZ_LQRT01000002.1"/>
</dbReference>
<gene>
    <name evidence="3" type="ORF">AWE51_02980</name>
</gene>
<proteinExistence type="predicted"/>
<dbReference type="OrthoDB" id="8845488at2"/>
<dbReference type="InterPro" id="IPR002937">
    <property type="entry name" value="Amino_oxidase"/>
</dbReference>
<dbReference type="PANTHER" id="PTHR42923:SF46">
    <property type="entry name" value="AMINE OXIDASE"/>
    <property type="match status" value="1"/>
</dbReference>
<dbReference type="EMBL" id="LQRT01000002">
    <property type="protein sequence ID" value="KZS42422.1"/>
    <property type="molecule type" value="Genomic_DNA"/>
</dbReference>
<evidence type="ECO:0000259" key="2">
    <source>
        <dbReference type="Pfam" id="PF01593"/>
    </source>
</evidence>
<evidence type="ECO:0000313" key="4">
    <source>
        <dbReference type="Proteomes" id="UP000076715"/>
    </source>
</evidence>
<keyword evidence="1" id="KW-0472">Membrane</keyword>
<dbReference type="PANTHER" id="PTHR42923">
    <property type="entry name" value="PROTOPORPHYRINOGEN OXIDASE"/>
    <property type="match status" value="1"/>
</dbReference>
<protein>
    <recommendedName>
        <fullName evidence="2">Amine oxidase domain-containing protein</fullName>
    </recommendedName>
</protein>
<name>A0A163CHM5_9FLAO</name>
<feature type="domain" description="Amine oxidase" evidence="2">
    <location>
        <begin position="659"/>
        <end position="706"/>
    </location>
</feature>
<evidence type="ECO:0000256" key="1">
    <source>
        <dbReference type="SAM" id="Phobius"/>
    </source>
</evidence>
<dbReference type="SUPFAM" id="SSF51905">
    <property type="entry name" value="FAD/NAD(P)-binding domain"/>
    <property type="match status" value="1"/>
</dbReference>
<sequence>MKKKISILGGGIAGLTSAYELTNEDNWQDKYDITIYQMGWRCGGKAATGLGKNGRIEEVGVHIFQGWYHNAFRMVKEVYKEIEENNLAPDTPFKSWRDAFIPNPYTFNTEYDKKNKSWHNWTMVFPNNTYTPGTAIQTDFFTLIKEGLGIVIATLVGSPFQKKKNGKKKVISKVLQKMFFKVNVPEREEKNPENKSNTITNYILGKVSKSLELIIVKLTTYRYRKNKSIFINLLVKVYRGLKNFFQIGAKHCGNKTKKLRRVLRMIELGLVCVEGIYTDVYDSKTGIYNWDAINDYDFREWLCKHGASRELLEFSIVRFIYYGTFGNVYGGNGTIEQGKIGADIGVKMVTKISNYKGCFVWYLAAGTGGTFLAPLTLVLKNRGVKFEYFHKATKIAYSDNENIQEIEIDVQVDLKKEISEYNPFIIQKGIHQWTSEPDLSQIDPVQAKRIEQENINLESSFSDWKPVGSKILKKGKDFDLIILATSIQPIKYIAKDIISKNLQWKNMVDNIATTPTLNVQFWLNKTDKELGFDHGQWGMQEGQYANTVIYEDYLYSWTSMSYLEKIENWKNHEPHQISYWCGVWPENTGVKNHGIPALKNHTHKWMNSNMEWFWPNAIKNDEFDYNLLCSNKETLSEKFDDQFFQINDDPTMQYVLGRPGTNQFRIKSDETGYKNLFFAGDWTDFGLNVGYMEGTVQSGIQCANGIKRRFYNNILSQRNLL</sequence>
<keyword evidence="1" id="KW-1133">Transmembrane helix</keyword>
<dbReference type="Proteomes" id="UP000076715">
    <property type="component" value="Unassembled WGS sequence"/>
</dbReference>
<dbReference type="AlphaFoldDB" id="A0A163CHM5"/>
<reference evidence="3 4" key="1">
    <citation type="submission" date="2016-01" db="EMBL/GenBank/DDBJ databases">
        <title>The draft genome sequence of Aquimarina sp. RZW4-3-2.</title>
        <authorList>
            <person name="Wang Y."/>
        </authorList>
    </citation>
    <scope>NUCLEOTIDE SEQUENCE [LARGE SCALE GENOMIC DNA]</scope>
    <source>
        <strain evidence="3 4">RZW4-3-2</strain>
    </source>
</reference>
<dbReference type="GO" id="GO:0016491">
    <property type="term" value="F:oxidoreductase activity"/>
    <property type="evidence" value="ECO:0007669"/>
    <property type="project" value="InterPro"/>
</dbReference>
<keyword evidence="1" id="KW-0812">Transmembrane</keyword>
<dbReference type="Gene3D" id="3.50.50.60">
    <property type="entry name" value="FAD/NAD(P)-binding domain"/>
    <property type="match status" value="1"/>
</dbReference>
<evidence type="ECO:0000313" key="3">
    <source>
        <dbReference type="EMBL" id="KZS42422.1"/>
    </source>
</evidence>
<accession>A0A163CHM5</accession>
<organism evidence="3 4">
    <name type="scientific">Aquimarina aggregata</name>
    <dbReference type="NCBI Taxonomy" id="1642818"/>
    <lineage>
        <taxon>Bacteria</taxon>
        <taxon>Pseudomonadati</taxon>
        <taxon>Bacteroidota</taxon>
        <taxon>Flavobacteriia</taxon>
        <taxon>Flavobacteriales</taxon>
        <taxon>Flavobacteriaceae</taxon>
        <taxon>Aquimarina</taxon>
    </lineage>
</organism>
<dbReference type="InterPro" id="IPR036188">
    <property type="entry name" value="FAD/NAD-bd_sf"/>
</dbReference>
<keyword evidence="4" id="KW-1185">Reference proteome</keyword>
<dbReference type="Pfam" id="PF13450">
    <property type="entry name" value="NAD_binding_8"/>
    <property type="match status" value="1"/>
</dbReference>
<feature type="transmembrane region" description="Helical" evidence="1">
    <location>
        <begin position="359"/>
        <end position="379"/>
    </location>
</feature>
<dbReference type="InterPro" id="IPR050464">
    <property type="entry name" value="Zeta_carotene_desat/Oxidored"/>
</dbReference>
<dbReference type="Pfam" id="PF01593">
    <property type="entry name" value="Amino_oxidase"/>
    <property type="match status" value="1"/>
</dbReference>